<evidence type="ECO:0000259" key="10">
    <source>
        <dbReference type="SMART" id="SM00387"/>
    </source>
</evidence>
<comment type="catalytic activity">
    <reaction evidence="1">
        <text>ATP + protein L-histidine = ADP + protein N-phospho-L-histidine.</text>
        <dbReference type="EC" id="2.7.13.3"/>
    </reaction>
</comment>
<keyword evidence="9" id="KW-0472">Membrane</keyword>
<keyword evidence="9" id="KW-0812">Transmembrane</keyword>
<evidence type="ECO:0000256" key="8">
    <source>
        <dbReference type="ARBA" id="ARBA00023012"/>
    </source>
</evidence>
<keyword evidence="3" id="KW-0597">Phosphoprotein</keyword>
<dbReference type="Pfam" id="PF02518">
    <property type="entry name" value="HATPase_c"/>
    <property type="match status" value="1"/>
</dbReference>
<proteinExistence type="predicted"/>
<dbReference type="RefSeq" id="WP_267570252.1">
    <property type="nucleotide sequence ID" value="NZ_JAPNTZ010000029.1"/>
</dbReference>
<keyword evidence="8" id="KW-0902">Two-component regulatory system</keyword>
<feature type="transmembrane region" description="Helical" evidence="9">
    <location>
        <begin position="103"/>
        <end position="119"/>
    </location>
</feature>
<evidence type="ECO:0000256" key="1">
    <source>
        <dbReference type="ARBA" id="ARBA00000085"/>
    </source>
</evidence>
<evidence type="ECO:0000256" key="6">
    <source>
        <dbReference type="ARBA" id="ARBA00022777"/>
    </source>
</evidence>
<dbReference type="GO" id="GO:0016301">
    <property type="term" value="F:kinase activity"/>
    <property type="evidence" value="ECO:0007669"/>
    <property type="project" value="UniProtKB-KW"/>
</dbReference>
<dbReference type="EC" id="2.7.13.3" evidence="2"/>
<dbReference type="InterPro" id="IPR036890">
    <property type="entry name" value="HATPase_C_sf"/>
</dbReference>
<dbReference type="InterPro" id="IPR050482">
    <property type="entry name" value="Sensor_HK_TwoCompSys"/>
</dbReference>
<dbReference type="Gene3D" id="3.30.565.10">
    <property type="entry name" value="Histidine kinase-like ATPase, C-terminal domain"/>
    <property type="match status" value="1"/>
</dbReference>
<dbReference type="SMART" id="SM00387">
    <property type="entry name" value="HATPase_c"/>
    <property type="match status" value="1"/>
</dbReference>
<dbReference type="Pfam" id="PF07730">
    <property type="entry name" value="HisKA_3"/>
    <property type="match status" value="1"/>
</dbReference>
<evidence type="ECO:0000256" key="7">
    <source>
        <dbReference type="ARBA" id="ARBA00022840"/>
    </source>
</evidence>
<dbReference type="InterPro" id="IPR003594">
    <property type="entry name" value="HATPase_dom"/>
</dbReference>
<keyword evidence="7" id="KW-0067">ATP-binding</keyword>
<dbReference type="EMBL" id="JAPNTZ010000029">
    <property type="protein sequence ID" value="MCY1145636.1"/>
    <property type="molecule type" value="Genomic_DNA"/>
</dbReference>
<evidence type="ECO:0000256" key="9">
    <source>
        <dbReference type="SAM" id="Phobius"/>
    </source>
</evidence>
<dbReference type="Proteomes" id="UP001151002">
    <property type="component" value="Unassembled WGS sequence"/>
</dbReference>
<organism evidence="11 12">
    <name type="scientific">Paractinoplanes pyxinae</name>
    <dbReference type="NCBI Taxonomy" id="2997416"/>
    <lineage>
        <taxon>Bacteria</taxon>
        <taxon>Bacillati</taxon>
        <taxon>Actinomycetota</taxon>
        <taxon>Actinomycetes</taxon>
        <taxon>Micromonosporales</taxon>
        <taxon>Micromonosporaceae</taxon>
        <taxon>Paractinoplanes</taxon>
    </lineage>
</organism>
<comment type="caution">
    <text evidence="11">The sequence shown here is derived from an EMBL/GenBank/DDBJ whole genome shotgun (WGS) entry which is preliminary data.</text>
</comment>
<dbReference type="InterPro" id="IPR055558">
    <property type="entry name" value="DUF7134"/>
</dbReference>
<name>A0ABT4BGR7_9ACTN</name>
<sequence length="378" mass="40468">MWWRSRWWPPVVDAVLAVALAAVCILQGLDDETGRWRPFDLPAAVLSALATLPVVFRRRAPVTVLLACYGFWTWQILLGYNPVVSTYGVLLAMYTVAATQPRWITAVFLTGCPLIWIITGLRTGFASPAGVLLTGLAVPAVIAKAGDSARQLAAAHEARARQAVTEERLRIARELHDVVAHHMSVVAVQAGLARYVLRADPVTAEGAMDTVLATSGEALGEMRRVLSLLRADEEPADAPAPGMPGILALADRVRAAGVPVDVEVIGEPRPLPSGLDLCVYRIVQESLTNVLKHAAPATATVTVRYADDEIEVTVRDYGIRAPDNREHGGQGLIGMRERALLYGGTLAAAPRPGGGFEVRLTLPLPAGERGGEGEVRAR</sequence>
<keyword evidence="6 11" id="KW-0418">Kinase</keyword>
<dbReference type="PANTHER" id="PTHR24421:SF10">
    <property type="entry name" value="NITRATE_NITRITE SENSOR PROTEIN NARQ"/>
    <property type="match status" value="1"/>
</dbReference>
<dbReference type="InterPro" id="IPR011712">
    <property type="entry name" value="Sig_transdc_His_kin_sub3_dim/P"/>
</dbReference>
<feature type="transmembrane region" description="Helical" evidence="9">
    <location>
        <begin position="76"/>
        <end position="96"/>
    </location>
</feature>
<evidence type="ECO:0000313" key="12">
    <source>
        <dbReference type="Proteomes" id="UP001151002"/>
    </source>
</evidence>
<reference evidence="11" key="1">
    <citation type="submission" date="2022-11" db="EMBL/GenBank/DDBJ databases">
        <authorList>
            <person name="Somphong A."/>
            <person name="Phongsopitanun W."/>
        </authorList>
    </citation>
    <scope>NUCLEOTIDE SEQUENCE</scope>
    <source>
        <strain evidence="11">Pm04-4</strain>
    </source>
</reference>
<accession>A0ABT4BGR7</accession>
<protein>
    <recommendedName>
        <fullName evidence="2">histidine kinase</fullName>
        <ecNumber evidence="2">2.7.13.3</ecNumber>
    </recommendedName>
</protein>
<keyword evidence="9" id="KW-1133">Transmembrane helix</keyword>
<feature type="domain" description="Histidine kinase/HSP90-like ATPase" evidence="10">
    <location>
        <begin position="274"/>
        <end position="366"/>
    </location>
</feature>
<dbReference type="Gene3D" id="1.20.5.1930">
    <property type="match status" value="1"/>
</dbReference>
<dbReference type="SUPFAM" id="SSF55874">
    <property type="entry name" value="ATPase domain of HSP90 chaperone/DNA topoisomerase II/histidine kinase"/>
    <property type="match status" value="1"/>
</dbReference>
<dbReference type="Pfam" id="PF23539">
    <property type="entry name" value="DUF7134"/>
    <property type="match status" value="1"/>
</dbReference>
<gene>
    <name evidence="11" type="ORF">OWR29_47190</name>
</gene>
<evidence type="ECO:0000313" key="11">
    <source>
        <dbReference type="EMBL" id="MCY1145636.1"/>
    </source>
</evidence>
<evidence type="ECO:0000256" key="5">
    <source>
        <dbReference type="ARBA" id="ARBA00022741"/>
    </source>
</evidence>
<feature type="transmembrane region" description="Helical" evidence="9">
    <location>
        <begin position="6"/>
        <end position="26"/>
    </location>
</feature>
<evidence type="ECO:0000256" key="3">
    <source>
        <dbReference type="ARBA" id="ARBA00022553"/>
    </source>
</evidence>
<evidence type="ECO:0000256" key="2">
    <source>
        <dbReference type="ARBA" id="ARBA00012438"/>
    </source>
</evidence>
<dbReference type="PANTHER" id="PTHR24421">
    <property type="entry name" value="NITRATE/NITRITE SENSOR PROTEIN NARX-RELATED"/>
    <property type="match status" value="1"/>
</dbReference>
<evidence type="ECO:0000256" key="4">
    <source>
        <dbReference type="ARBA" id="ARBA00022679"/>
    </source>
</evidence>
<keyword evidence="5" id="KW-0547">Nucleotide-binding</keyword>
<feature type="transmembrane region" description="Helical" evidence="9">
    <location>
        <begin position="38"/>
        <end position="56"/>
    </location>
</feature>
<keyword evidence="12" id="KW-1185">Reference proteome</keyword>
<dbReference type="CDD" id="cd16917">
    <property type="entry name" value="HATPase_UhpB-NarQ-NarX-like"/>
    <property type="match status" value="1"/>
</dbReference>
<keyword evidence="4" id="KW-0808">Transferase</keyword>